<name>A0A484IEY2_9ARCH</name>
<dbReference type="EMBL" id="LR216287">
    <property type="protein sequence ID" value="VFJ13544.1"/>
    <property type="molecule type" value="Genomic_DNA"/>
</dbReference>
<keyword evidence="2" id="KW-1185">Reference proteome</keyword>
<gene>
    <name evidence="1" type="ORF">NFRAN_1222</name>
</gene>
<protein>
    <submittedName>
        <fullName evidence="1">Uncharacterized protein</fullName>
    </submittedName>
</protein>
<proteinExistence type="predicted"/>
<organism evidence="1 2">
    <name type="scientific">Candidatus Nitrosocosmicus franklandianus</name>
    <dbReference type="NCBI Taxonomy" id="1798806"/>
    <lineage>
        <taxon>Archaea</taxon>
        <taxon>Nitrososphaerota</taxon>
        <taxon>Nitrososphaeria</taxon>
        <taxon>Nitrososphaerales</taxon>
        <taxon>Nitrososphaeraceae</taxon>
        <taxon>Candidatus Nitrosocosmicus</taxon>
    </lineage>
</organism>
<evidence type="ECO:0000313" key="1">
    <source>
        <dbReference type="EMBL" id="VFJ13544.1"/>
    </source>
</evidence>
<dbReference type="AlphaFoldDB" id="A0A484IEY2"/>
<evidence type="ECO:0000313" key="2">
    <source>
        <dbReference type="Proteomes" id="UP000294299"/>
    </source>
</evidence>
<reference evidence="1 2" key="1">
    <citation type="submission" date="2019-02" db="EMBL/GenBank/DDBJ databases">
        <authorList>
            <person name="Lehtovirta-Morley E L."/>
        </authorList>
    </citation>
    <scope>NUCLEOTIDE SEQUENCE [LARGE SCALE GENOMIC DNA]</scope>
    <source>
        <strain evidence="1">NFRAN1</strain>
    </source>
</reference>
<dbReference type="Proteomes" id="UP000294299">
    <property type="component" value="Chromosome NFRAN"/>
</dbReference>
<accession>A0A484IEY2</accession>
<sequence length="44" mass="5204">MTSTPNLSEVQIYCILMYKVTRFNIDSFILIANKRINQPFTYDT</sequence>
<dbReference type="KEGG" id="nfn:NFRAN_1222"/>